<accession>A0ABD1FLQ5</accession>
<feature type="signal peptide" evidence="1">
    <location>
        <begin position="1"/>
        <end position="24"/>
    </location>
</feature>
<protein>
    <submittedName>
        <fullName evidence="2">Uncharacterized protein</fullName>
    </submittedName>
</protein>
<comment type="caution">
    <text evidence="2">The sequence shown here is derived from an EMBL/GenBank/DDBJ whole genome shotgun (WGS) entry which is preliminary data.</text>
</comment>
<evidence type="ECO:0000313" key="2">
    <source>
        <dbReference type="EMBL" id="KAL1532770.1"/>
    </source>
</evidence>
<organism evidence="2 3">
    <name type="scientific">Salvia divinorum</name>
    <name type="common">Maria pastora</name>
    <name type="synonym">Diviner's sage</name>
    <dbReference type="NCBI Taxonomy" id="28513"/>
    <lineage>
        <taxon>Eukaryota</taxon>
        <taxon>Viridiplantae</taxon>
        <taxon>Streptophyta</taxon>
        <taxon>Embryophyta</taxon>
        <taxon>Tracheophyta</taxon>
        <taxon>Spermatophyta</taxon>
        <taxon>Magnoliopsida</taxon>
        <taxon>eudicotyledons</taxon>
        <taxon>Gunneridae</taxon>
        <taxon>Pentapetalae</taxon>
        <taxon>asterids</taxon>
        <taxon>lamiids</taxon>
        <taxon>Lamiales</taxon>
        <taxon>Lamiaceae</taxon>
        <taxon>Nepetoideae</taxon>
        <taxon>Mentheae</taxon>
        <taxon>Salviinae</taxon>
        <taxon>Salvia</taxon>
        <taxon>Salvia subgen. Calosphace</taxon>
    </lineage>
</organism>
<evidence type="ECO:0000313" key="3">
    <source>
        <dbReference type="Proteomes" id="UP001567538"/>
    </source>
</evidence>
<feature type="chain" id="PRO_5044863162" evidence="1">
    <location>
        <begin position="25"/>
        <end position="216"/>
    </location>
</feature>
<reference evidence="2 3" key="1">
    <citation type="submission" date="2024-06" db="EMBL/GenBank/DDBJ databases">
        <title>A chromosome level genome sequence of Diviner's sage (Salvia divinorum).</title>
        <authorList>
            <person name="Ford S.A."/>
            <person name="Ro D.-K."/>
            <person name="Ness R.W."/>
            <person name="Phillips M.A."/>
        </authorList>
    </citation>
    <scope>NUCLEOTIDE SEQUENCE [LARGE SCALE GENOMIC DNA]</scope>
    <source>
        <strain evidence="2">SAF-2024a</strain>
        <tissue evidence="2">Leaf</tissue>
    </source>
</reference>
<name>A0ABD1FLQ5_SALDI</name>
<dbReference type="EMBL" id="JBEAFC010000014">
    <property type="protein sequence ID" value="KAL1532770.1"/>
    <property type="molecule type" value="Genomic_DNA"/>
</dbReference>
<proteinExistence type="predicted"/>
<dbReference type="AlphaFoldDB" id="A0ABD1FLQ5"/>
<dbReference type="Proteomes" id="UP001567538">
    <property type="component" value="Unassembled WGS sequence"/>
</dbReference>
<sequence length="216" mass="25283">MVKIWTAIIAAALFCLFTISLARASAQVALPLRDADPALRLPSEPINTQAAAKTNTEIDPNFADVSAVPMTKITFRPVNRHFLKRPCRHHFKFYPTMRDNQQIPYGNDMLIASGENSDFKQHVGHGGGKRIPGRWMRMHHHHLRYRRGEDSDSDNEEEDDRVKKVMFKRYDYNRFDREKKLKKLRQRFRIGNEKKEAKSKTASFFKGVRKFLNNYF</sequence>
<gene>
    <name evidence="2" type="ORF">AAHA92_32739</name>
</gene>
<keyword evidence="3" id="KW-1185">Reference proteome</keyword>
<keyword evidence="1" id="KW-0732">Signal</keyword>
<evidence type="ECO:0000256" key="1">
    <source>
        <dbReference type="SAM" id="SignalP"/>
    </source>
</evidence>